<protein>
    <submittedName>
        <fullName evidence="1">Uncharacterized protein</fullName>
    </submittedName>
</protein>
<keyword evidence="2" id="KW-1185">Reference proteome</keyword>
<reference evidence="1 2" key="1">
    <citation type="submission" date="2017-03" db="EMBL/GenBank/DDBJ databases">
        <authorList>
            <person name="Afonso C.L."/>
            <person name="Miller P.J."/>
            <person name="Scott M.A."/>
            <person name="Spackman E."/>
            <person name="Goraichik I."/>
            <person name="Dimitrov K.M."/>
            <person name="Suarez D.L."/>
            <person name="Swayne D.E."/>
        </authorList>
    </citation>
    <scope>NUCLEOTIDE SEQUENCE [LARGE SCALE GENOMIC DNA]</scope>
    <source>
        <strain evidence="1 2">CECT 8397</strain>
    </source>
</reference>
<accession>A0A1Y5SVA7</accession>
<gene>
    <name evidence="1" type="ORF">PSJ8397_02402</name>
</gene>
<evidence type="ECO:0000313" key="1">
    <source>
        <dbReference type="EMBL" id="SLN45843.1"/>
    </source>
</evidence>
<organism evidence="1 2">
    <name type="scientific">Pseudooctadecabacter jejudonensis</name>
    <dbReference type="NCBI Taxonomy" id="1391910"/>
    <lineage>
        <taxon>Bacteria</taxon>
        <taxon>Pseudomonadati</taxon>
        <taxon>Pseudomonadota</taxon>
        <taxon>Alphaproteobacteria</taxon>
        <taxon>Rhodobacterales</taxon>
        <taxon>Paracoccaceae</taxon>
        <taxon>Pseudooctadecabacter</taxon>
    </lineage>
</organism>
<dbReference type="Proteomes" id="UP000193623">
    <property type="component" value="Unassembled WGS sequence"/>
</dbReference>
<name>A0A1Y5SVA7_9RHOB</name>
<sequence>MPQFRLNINELFTLRATSLSLCARKVETLREIASFLNKISDLIKHSTANAAYCFPKVNNRETRQN</sequence>
<dbReference type="AlphaFoldDB" id="A0A1Y5SVA7"/>
<proteinExistence type="predicted"/>
<dbReference type="EMBL" id="FWFT01000003">
    <property type="protein sequence ID" value="SLN45843.1"/>
    <property type="molecule type" value="Genomic_DNA"/>
</dbReference>
<evidence type="ECO:0000313" key="2">
    <source>
        <dbReference type="Proteomes" id="UP000193623"/>
    </source>
</evidence>